<protein>
    <submittedName>
        <fullName evidence="1">Uncharacterized protein</fullName>
    </submittedName>
</protein>
<organism evidence="1 2">
    <name type="scientific">Clostridium kluyveri (strain ATCC 8527 / DSM 555 / NBRC 12016 / NCIMB 10680 / K1)</name>
    <dbReference type="NCBI Taxonomy" id="431943"/>
    <lineage>
        <taxon>Bacteria</taxon>
        <taxon>Bacillati</taxon>
        <taxon>Bacillota</taxon>
        <taxon>Clostridia</taxon>
        <taxon>Eubacteriales</taxon>
        <taxon>Clostridiaceae</taxon>
        <taxon>Clostridium</taxon>
    </lineage>
</organism>
<keyword evidence="2" id="KW-1185">Reference proteome</keyword>
<proteinExistence type="predicted"/>
<dbReference type="HOGENOM" id="CLU_3116359_0_0_9"/>
<dbReference type="AlphaFoldDB" id="A5N1G6"/>
<name>A5N1G6_CLOK5</name>
<gene>
    <name evidence="1" type="ordered locus">CKL_2953</name>
</gene>
<evidence type="ECO:0000313" key="1">
    <source>
        <dbReference type="EMBL" id="EDK34962.1"/>
    </source>
</evidence>
<sequence>MIRLKISYTTNDEKDNLLLLIRSAFRFKKEPKIYKKEGPHKYMRLDLLNK</sequence>
<dbReference type="KEGG" id="ckl:CKL_2953"/>
<accession>A5N1G6</accession>
<dbReference type="EMBL" id="CP000673">
    <property type="protein sequence ID" value="EDK34962.1"/>
    <property type="molecule type" value="Genomic_DNA"/>
</dbReference>
<evidence type="ECO:0000313" key="2">
    <source>
        <dbReference type="Proteomes" id="UP000002411"/>
    </source>
</evidence>
<reference evidence="1 2" key="1">
    <citation type="journal article" date="2008" name="Proc. Natl. Acad. Sci. U.S.A.">
        <title>The genome of Clostridium kluyveri, a strict anaerobe with unique metabolic features.</title>
        <authorList>
            <person name="Seedorf H."/>
            <person name="Fricke W.F."/>
            <person name="Veith B."/>
            <person name="Brueggemann H."/>
            <person name="Liesegang H."/>
            <person name="Strittmatter A."/>
            <person name="Miethke M."/>
            <person name="Buckel W."/>
            <person name="Hinderberger J."/>
            <person name="Li F."/>
            <person name="Hagemeier C."/>
            <person name="Thauer R.K."/>
            <person name="Gottschalk G."/>
        </authorList>
    </citation>
    <scope>NUCLEOTIDE SEQUENCE [LARGE SCALE GENOMIC DNA]</scope>
    <source>
        <strain evidence="2">ATCC 8527 / DSM 555 / NCIMB 10680</strain>
    </source>
</reference>
<dbReference type="STRING" id="431943.CKL_2953"/>
<dbReference type="RefSeq" id="WP_012103297.1">
    <property type="nucleotide sequence ID" value="NC_009706.1"/>
</dbReference>
<dbReference type="Proteomes" id="UP000002411">
    <property type="component" value="Chromosome"/>
</dbReference>